<gene>
    <name evidence="1" type="ORF">HMPREF9209_0517</name>
</gene>
<accession>D1YHF9</accession>
<dbReference type="SUPFAM" id="SSF56784">
    <property type="entry name" value="HAD-like"/>
    <property type="match status" value="1"/>
</dbReference>
<dbReference type="Gene3D" id="3.40.50.1000">
    <property type="entry name" value="HAD superfamily/HAD-like"/>
    <property type="match status" value="1"/>
</dbReference>
<dbReference type="GO" id="GO:0005829">
    <property type="term" value="C:cytosol"/>
    <property type="evidence" value="ECO:0007669"/>
    <property type="project" value="TreeGrafter"/>
</dbReference>
<proteinExistence type="predicted"/>
<dbReference type="GO" id="GO:0016791">
    <property type="term" value="F:phosphatase activity"/>
    <property type="evidence" value="ECO:0007669"/>
    <property type="project" value="TreeGrafter"/>
</dbReference>
<dbReference type="Proteomes" id="UP000003684">
    <property type="component" value="Unassembled WGS sequence"/>
</dbReference>
<sequence length="68" mass="7538">MDYAKLQGYQPDEVMAIGDNLNDESMIRMAGIGVAMENAAPEIKEIANFITKTNNENGVAYAIRHFCK</sequence>
<dbReference type="PROSITE" id="PS01229">
    <property type="entry name" value="COF_2"/>
    <property type="match status" value="1"/>
</dbReference>
<name>D1YHF9_LACGS</name>
<dbReference type="InterPro" id="IPR023214">
    <property type="entry name" value="HAD_sf"/>
</dbReference>
<dbReference type="InterPro" id="IPR036412">
    <property type="entry name" value="HAD-like_sf"/>
</dbReference>
<evidence type="ECO:0000313" key="1">
    <source>
        <dbReference type="EMBL" id="EFB63042.1"/>
    </source>
</evidence>
<dbReference type="GO" id="GO:0000287">
    <property type="term" value="F:magnesium ion binding"/>
    <property type="evidence" value="ECO:0007669"/>
    <property type="project" value="TreeGrafter"/>
</dbReference>
<dbReference type="PANTHER" id="PTHR10000:SF8">
    <property type="entry name" value="HAD SUPERFAMILY HYDROLASE-LIKE, TYPE 3"/>
    <property type="match status" value="1"/>
</dbReference>
<evidence type="ECO:0000313" key="2">
    <source>
        <dbReference type="Proteomes" id="UP000003684"/>
    </source>
</evidence>
<organism evidence="1 2">
    <name type="scientific">Lactobacillus gasseri 224-1</name>
    <dbReference type="NCBI Taxonomy" id="679196"/>
    <lineage>
        <taxon>Bacteria</taxon>
        <taxon>Bacillati</taxon>
        <taxon>Bacillota</taxon>
        <taxon>Bacilli</taxon>
        <taxon>Lactobacillales</taxon>
        <taxon>Lactobacillaceae</taxon>
        <taxon>Lactobacillus</taxon>
    </lineage>
</organism>
<dbReference type="PANTHER" id="PTHR10000">
    <property type="entry name" value="PHOSPHOSERINE PHOSPHATASE"/>
    <property type="match status" value="1"/>
</dbReference>
<dbReference type="EMBL" id="ADFT01000011">
    <property type="protein sequence ID" value="EFB63042.1"/>
    <property type="molecule type" value="Genomic_DNA"/>
</dbReference>
<dbReference type="Pfam" id="PF08282">
    <property type="entry name" value="Hydrolase_3"/>
    <property type="match status" value="1"/>
</dbReference>
<protein>
    <submittedName>
        <fullName evidence="1">Uncharacterized protein</fullName>
    </submittedName>
</protein>
<reference evidence="1 2" key="1">
    <citation type="submission" date="2009-12" db="EMBL/GenBank/DDBJ databases">
        <title>Genome Sequence of Lactobacillus gasseri 224-1.</title>
        <authorList>
            <person name="Durkin A.S."/>
            <person name="Madupu R."/>
            <person name="Torralba M."/>
            <person name="Methe B."/>
            <person name="Sutton G."/>
            <person name="Strausberg R.L."/>
            <person name="Nelson K.E."/>
        </authorList>
    </citation>
    <scope>NUCLEOTIDE SEQUENCE [LARGE SCALE GENOMIC DNA]</scope>
    <source>
        <strain evidence="1 2">224-1</strain>
    </source>
</reference>
<dbReference type="AlphaFoldDB" id="D1YHF9"/>
<comment type="caution">
    <text evidence="1">The sequence shown here is derived from an EMBL/GenBank/DDBJ whole genome shotgun (WGS) entry which is preliminary data.</text>
</comment>